<comment type="catalytic activity">
    <reaction evidence="1">
        <text>citrate = oxaloacetate + acetate</text>
        <dbReference type="Rhea" id="RHEA:10760"/>
        <dbReference type="ChEBI" id="CHEBI:16452"/>
        <dbReference type="ChEBI" id="CHEBI:16947"/>
        <dbReference type="ChEBI" id="CHEBI:30089"/>
        <dbReference type="EC" id="4.1.3.6"/>
    </reaction>
</comment>
<organism evidence="2 3">
    <name type="scientific">Variovorax rhizosphaerae</name>
    <dbReference type="NCBI Taxonomy" id="1836200"/>
    <lineage>
        <taxon>Bacteria</taxon>
        <taxon>Pseudomonadati</taxon>
        <taxon>Pseudomonadota</taxon>
        <taxon>Betaproteobacteria</taxon>
        <taxon>Burkholderiales</taxon>
        <taxon>Comamonadaceae</taxon>
        <taxon>Variovorax</taxon>
    </lineage>
</organism>
<dbReference type="GO" id="GO:0008814">
    <property type="term" value="F:citrate CoA-transferase activity"/>
    <property type="evidence" value="ECO:0007669"/>
    <property type="project" value="UniProtKB-EC"/>
</dbReference>
<proteinExistence type="predicted"/>
<comment type="catalytic activity">
    <reaction evidence="1">
        <text>citrate + acetyl-CoA = (3S)-citryl-CoA + acetate</text>
        <dbReference type="Rhea" id="RHEA:19405"/>
        <dbReference type="ChEBI" id="CHEBI:16947"/>
        <dbReference type="ChEBI" id="CHEBI:30089"/>
        <dbReference type="ChEBI" id="CHEBI:57288"/>
        <dbReference type="ChEBI" id="CHEBI:57321"/>
        <dbReference type="EC" id="2.8.3.10"/>
    </reaction>
</comment>
<dbReference type="InterPro" id="IPR037171">
    <property type="entry name" value="NagB/RpiA_transferase-like"/>
</dbReference>
<keyword evidence="1" id="KW-0963">Cytoplasm</keyword>
<keyword evidence="1 2" id="KW-0808">Transferase</keyword>
<dbReference type="PIRSF" id="PIRSF009451">
    <property type="entry name" value="Citrt_lyas_alpha"/>
    <property type="match status" value="1"/>
</dbReference>
<accession>A0ABU8WR72</accession>
<comment type="subcellular location">
    <subcellularLocation>
        <location evidence="1">Cytoplasm</location>
    </subcellularLocation>
</comment>
<dbReference type="Proteomes" id="UP001385892">
    <property type="component" value="Unassembled WGS sequence"/>
</dbReference>
<reference evidence="2 3" key="1">
    <citation type="submission" date="2024-03" db="EMBL/GenBank/DDBJ databases">
        <title>Novel species of the genus Variovorax.</title>
        <authorList>
            <person name="Liu Q."/>
            <person name="Xin Y.-H."/>
        </authorList>
    </citation>
    <scope>NUCLEOTIDE SEQUENCE [LARGE SCALE GENOMIC DNA]</scope>
    <source>
        <strain evidence="2 3">KACC 18900</strain>
    </source>
</reference>
<dbReference type="GO" id="GO:0008815">
    <property type="term" value="F:citrate (pro-3S)-lyase activity"/>
    <property type="evidence" value="ECO:0007669"/>
    <property type="project" value="UniProtKB-EC"/>
</dbReference>
<dbReference type="RefSeq" id="WP_340345244.1">
    <property type="nucleotide sequence ID" value="NZ_JBBKZT010000013.1"/>
</dbReference>
<dbReference type="InterPro" id="IPR006472">
    <property type="entry name" value="Citrate_lyase_asu"/>
</dbReference>
<keyword evidence="1 2" id="KW-0456">Lyase</keyword>
<dbReference type="Gene3D" id="3.40.1080.10">
    <property type="entry name" value="Glutaconate Coenzyme A-transferase"/>
    <property type="match status" value="2"/>
</dbReference>
<evidence type="ECO:0000256" key="1">
    <source>
        <dbReference type="PIRNR" id="PIRNR009451"/>
    </source>
</evidence>
<dbReference type="PANTHER" id="PTHR40596">
    <property type="entry name" value="CITRATE LYASE ALPHA CHAIN"/>
    <property type="match status" value="1"/>
</dbReference>
<dbReference type="EC" id="2.8.3.10" evidence="1"/>
<gene>
    <name evidence="2" type="primary">citF</name>
    <name evidence="2" type="ORF">WKW82_25565</name>
</gene>
<dbReference type="SUPFAM" id="SSF100950">
    <property type="entry name" value="NagB/RpiA/CoA transferase-like"/>
    <property type="match status" value="2"/>
</dbReference>
<protein>
    <recommendedName>
        <fullName evidence="1">Citrate lyase alpha chain</fullName>
        <shortName evidence="1">Citrase alpha chain</shortName>
        <ecNumber evidence="1">2.8.3.10</ecNumber>
        <ecNumber evidence="1">4.1.3.6</ecNumber>
    </recommendedName>
    <alternativeName>
        <fullName evidence="1">Citrate (pro-3S)-lyase alpha chain</fullName>
    </alternativeName>
    <alternativeName>
        <fullName evidence="1">Citrate CoA-transferase subunit</fullName>
    </alternativeName>
</protein>
<dbReference type="EC" id="4.1.3.6" evidence="1"/>
<sequence>MTASAARAVPSQIDGYGPTRPFTGVGLPPDVITRASAKVSPSVHGRDKQLRNLEAAFDACGIRDGATLSFHHHLRNGDQVLNQVLAVASARGLRDLRIAASSLFPVHAPLVDHIRNGVVTRICTAYMSGPVADAVSRGLLATPVVMQTHGGRARAIEAGELQIDVAFVGAPAADRCGNLSGAEGRAACGPLGYAMVDAQYARRVVAVTDHIGEYPLVPIDISQEQVDFLVLVDSIGDPAGILSGSTRPTTDPVSLQIAETAARVIAASGLLVDGFSLQTGAGGISLAVSQYVQASMRERKVQGSFGAGGVTGYLVDMLEEGLFRSLFDVQCFDLRAVESYRRDRRHQAMSASMYANPHNRGAIADQLDAMLLGAAEVDLDFNVNVTTGSSGRILGGSGGHADTAAGAKLALVATRLVSGGGPKIVESVGCVTTPGESIDAVVTELGVAVHPERVELRDRLLHCGVNVLDISVMRSKANTLAQKAPATPEPGRRVVGVMEYRDGRVIDVIREVSQNR</sequence>
<keyword evidence="3" id="KW-1185">Reference proteome</keyword>
<evidence type="ECO:0000313" key="2">
    <source>
        <dbReference type="EMBL" id="MEJ8850038.1"/>
    </source>
</evidence>
<name>A0ABU8WR72_9BURK</name>
<dbReference type="NCBIfam" id="TIGR01584">
    <property type="entry name" value="citF"/>
    <property type="match status" value="1"/>
</dbReference>
<dbReference type="EMBL" id="JBBKZT010000013">
    <property type="protein sequence ID" value="MEJ8850038.1"/>
    <property type="molecule type" value="Genomic_DNA"/>
</dbReference>
<dbReference type="Pfam" id="PF04223">
    <property type="entry name" value="CitF"/>
    <property type="match status" value="1"/>
</dbReference>
<dbReference type="PANTHER" id="PTHR40596:SF1">
    <property type="entry name" value="CITRATE LYASE ALPHA CHAIN"/>
    <property type="match status" value="1"/>
</dbReference>
<evidence type="ECO:0000313" key="3">
    <source>
        <dbReference type="Proteomes" id="UP001385892"/>
    </source>
</evidence>
<comment type="caution">
    <text evidence="2">The sequence shown here is derived from an EMBL/GenBank/DDBJ whole genome shotgun (WGS) entry which is preliminary data.</text>
</comment>